<name>A0ACC7PC09_9PSED</name>
<proteinExistence type="predicted"/>
<dbReference type="Proteomes" id="UP001637618">
    <property type="component" value="Unassembled WGS sequence"/>
</dbReference>
<evidence type="ECO:0000313" key="2">
    <source>
        <dbReference type="Proteomes" id="UP001637618"/>
    </source>
</evidence>
<comment type="caution">
    <text evidence="1">The sequence shown here is derived from an EMBL/GenBank/DDBJ whole genome shotgun (WGS) entry which is preliminary data.</text>
</comment>
<reference evidence="1" key="1">
    <citation type="submission" date="2022-11" db="EMBL/GenBank/DDBJ databases">
        <title>Draft genome sequences of strains of Pseudomonas imrae sp. nov.</title>
        <authorList>
            <person name="Salva Serra F."/>
            <person name="Nimje P."/>
            <person name="Moore E.R.B."/>
            <person name="Marathe N.P."/>
        </authorList>
    </citation>
    <scope>NUCLEOTIDE SEQUENCE</scope>
    <source>
        <strain evidence="1">15FMM2</strain>
    </source>
</reference>
<evidence type="ECO:0000313" key="1">
    <source>
        <dbReference type="EMBL" id="MFO2477838.1"/>
    </source>
</evidence>
<accession>A0ACC7PC09</accession>
<organism evidence="1 2">
    <name type="scientific">Pseudomonas imrae</name>
    <dbReference type="NCBI Taxonomy" id="2992837"/>
    <lineage>
        <taxon>Bacteria</taxon>
        <taxon>Pseudomonadati</taxon>
        <taxon>Pseudomonadota</taxon>
        <taxon>Gammaproteobacteria</taxon>
        <taxon>Pseudomonadales</taxon>
        <taxon>Pseudomonadaceae</taxon>
        <taxon>Pseudomonas</taxon>
    </lineage>
</organism>
<protein>
    <submittedName>
        <fullName evidence="1">Autotransporter outer membrane beta-barrel domain-containing protein</fullName>
    </submittedName>
</protein>
<keyword evidence="2" id="KW-1185">Reference proteome</keyword>
<dbReference type="EMBL" id="JAPEQY010000007">
    <property type="protein sequence ID" value="MFO2477838.1"/>
    <property type="molecule type" value="Genomic_DNA"/>
</dbReference>
<gene>
    <name evidence="1" type="ORF">OOJ96_10510</name>
</gene>
<sequence>MSARLSPLMCLGITIGSALILAGWPLVSQASCTLASMPGDTRYTCDSGTSPGLNDTDGNNTLTLPAAGSGRIDGNVTFGAGRDRLEQASGEITGVVDLGDGDDTVRFTGGRAGRILQGNGIDDFFMTGGTIASLYQGDNRDTFWMLGGEILGAFEDGDVAQMSGGRIGRVDMKLDKNIFRMSGGEIVGNLVTGFDTDTIVMSDGRIGGNISVSGGDDSITITGGEVAGEIRAGPGNDRFVWEAAGTIRSPILMAAGNDEALLTGLSESVMASTPTLDGGDGDDTLTFNNTRSASPGRYINWENVKLADRSQLTLGGDFKLGDSVTRTGSLSIDKTSVLLVNQGSISAFSTDQSAVLNNSGLIDMTTGPASATDSLTVNGNYNGNNGQIALQSVLGDDGSPSDKLVVNKGTVQGNTTLSITNLSGPGAETLSNGIQVVEARNGAMGRPEAFRLGGGSMSAGAFEYFLFKGGVTDGTAEHWYLRSTIAAAPPTDPQGPPVPVPVPAEGAPIGLPTAVPSAQPIVLYRPEVPNYSVFFPAVQQMVQAALGTYHERMGDQSQQRSTGSLPAGWGRVYGNSSRQSYAGTVSPRLDSSLNGFQVGSDLYAWTTDNGQTQRVGFFVGHSRLKGTIDGFNRGWQQLDSGKTTLRSDSVGVYWTLIDPYGWYVDAVLMGSRLDGNSESDRGLKLKTEGHDVLASVEIGVPWRVSQRWELEPQLQVIGNQTSLDSRNDGISDVKFSADTAITTRLGVRLRGDYMLADRPFQPYLRANVWHASSGTNRVSFNDVTDIDTEQKSTTLGLKVGASWQVSKVFSVYGEAGYNSNLDSNALDAREFTLGVRGEF</sequence>